<evidence type="ECO:0000313" key="3">
    <source>
        <dbReference type="Proteomes" id="UP001275440"/>
    </source>
</evidence>
<evidence type="ECO:0000313" key="2">
    <source>
        <dbReference type="EMBL" id="MDV2478520.1"/>
    </source>
</evidence>
<dbReference type="RefSeq" id="WP_072811781.1">
    <property type="nucleotide sequence ID" value="NZ_JAHWLX010000084.1"/>
</dbReference>
<accession>A0ABU3WX29</accession>
<sequence>MTAPAEGTDQTAQSTGTAAPAVPGTAPDAVDAGRAPQPTGSAPAATPDPTSTASGLGIDVGAMINDPNQSVDLSIDVVGGGVDVDTGVAVGAGVDVSVSAPGGVPQVSVGGGGQVAVGGQFDAYGSYDDIDVTTDADAGTVDAEIESVDASAAGYGGVQAGAEFGIDLSASPVDGGVPGIGVSGEVGFETQSGLDLDADYSNFDLHSETGYDTGW</sequence>
<protein>
    <submittedName>
        <fullName evidence="2">Uncharacterized protein</fullName>
    </submittedName>
</protein>
<name>A0ABU3WX29_9NOCA</name>
<gene>
    <name evidence="2" type="ORF">F8M49_29540</name>
</gene>
<feature type="compositionally biased region" description="Low complexity" evidence="1">
    <location>
        <begin position="15"/>
        <end position="55"/>
    </location>
</feature>
<reference evidence="2 3" key="1">
    <citation type="submission" date="2019-10" db="EMBL/GenBank/DDBJ databases">
        <title>Draft Genome Assembly of Rhodococcus zopfii DSM44189.</title>
        <authorList>
            <person name="Sutton J.M."/>
            <person name="Akob D.M."/>
            <person name="Bushman T.J."/>
        </authorList>
    </citation>
    <scope>NUCLEOTIDE SEQUENCE [LARGE SCALE GENOMIC DNA]</scope>
    <source>
        <strain evidence="2 3">DSM 44189</strain>
    </source>
</reference>
<dbReference type="EMBL" id="WBMO01000005">
    <property type="protein sequence ID" value="MDV2478520.1"/>
    <property type="molecule type" value="Genomic_DNA"/>
</dbReference>
<proteinExistence type="predicted"/>
<dbReference type="Proteomes" id="UP001275440">
    <property type="component" value="Unassembled WGS sequence"/>
</dbReference>
<evidence type="ECO:0000256" key="1">
    <source>
        <dbReference type="SAM" id="MobiDB-lite"/>
    </source>
</evidence>
<organism evidence="2 3">
    <name type="scientific">Rhodococcus zopfii</name>
    <dbReference type="NCBI Taxonomy" id="43772"/>
    <lineage>
        <taxon>Bacteria</taxon>
        <taxon>Bacillati</taxon>
        <taxon>Actinomycetota</taxon>
        <taxon>Actinomycetes</taxon>
        <taxon>Mycobacteriales</taxon>
        <taxon>Nocardiaceae</taxon>
        <taxon>Rhodococcus</taxon>
    </lineage>
</organism>
<feature type="region of interest" description="Disordered" evidence="1">
    <location>
        <begin position="1"/>
        <end position="61"/>
    </location>
</feature>
<keyword evidence="3" id="KW-1185">Reference proteome</keyword>
<comment type="caution">
    <text evidence="2">The sequence shown here is derived from an EMBL/GenBank/DDBJ whole genome shotgun (WGS) entry which is preliminary data.</text>
</comment>